<sequence length="176" mass="20899">MINNVTRYIEDIYTRGNTKYILKNYVNSDYWTAKIQAFFNSYYVENLTDYNYSTCFTMYINISDTTAEVGTEEFRNFIKDFGPLYRIQIQISAIAPFAVIKYIKYEYDNGNFSYEDSFLPYMHSHYVLDDKIKEFLEKNNVHLLGSDILSLEIDNISLELKEEGVTVYNCLFEDEY</sequence>
<accession>A0A927WC16</accession>
<dbReference type="Proteomes" id="UP000768462">
    <property type="component" value="Unassembled WGS sequence"/>
</dbReference>
<proteinExistence type="predicted"/>
<protein>
    <submittedName>
        <fullName evidence="1">Uncharacterized protein</fullName>
    </submittedName>
</protein>
<dbReference type="AlphaFoldDB" id="A0A927WC16"/>
<dbReference type="EMBL" id="SVCM01000141">
    <property type="protein sequence ID" value="MBE6060903.1"/>
    <property type="molecule type" value="Genomic_DNA"/>
</dbReference>
<organism evidence="1 2">
    <name type="scientific">Clostridium sulfidigenes</name>
    <dbReference type="NCBI Taxonomy" id="318464"/>
    <lineage>
        <taxon>Bacteria</taxon>
        <taxon>Bacillati</taxon>
        <taxon>Bacillota</taxon>
        <taxon>Clostridia</taxon>
        <taxon>Eubacteriales</taxon>
        <taxon>Clostridiaceae</taxon>
        <taxon>Clostridium</taxon>
    </lineage>
</organism>
<gene>
    <name evidence="1" type="ORF">E7215_12125</name>
</gene>
<reference evidence="1" key="1">
    <citation type="submission" date="2019-04" db="EMBL/GenBank/DDBJ databases">
        <title>Evolution of Biomass-Degrading Anaerobic Consortia Revealed by Metagenomics.</title>
        <authorList>
            <person name="Peng X."/>
        </authorList>
    </citation>
    <scope>NUCLEOTIDE SEQUENCE</scope>
    <source>
        <strain evidence="1">SIG254</strain>
    </source>
</reference>
<comment type="caution">
    <text evidence="1">The sequence shown here is derived from an EMBL/GenBank/DDBJ whole genome shotgun (WGS) entry which is preliminary data.</text>
</comment>
<evidence type="ECO:0000313" key="1">
    <source>
        <dbReference type="EMBL" id="MBE6060903.1"/>
    </source>
</evidence>
<name>A0A927WC16_9CLOT</name>
<evidence type="ECO:0000313" key="2">
    <source>
        <dbReference type="Proteomes" id="UP000768462"/>
    </source>
</evidence>